<evidence type="ECO:0000313" key="3">
    <source>
        <dbReference type="Proteomes" id="UP000272908"/>
    </source>
</evidence>
<dbReference type="Proteomes" id="UP000272908">
    <property type="component" value="Unassembled WGS sequence"/>
</dbReference>
<feature type="domain" description="Hedgehog/Intein (Hint)" evidence="1">
    <location>
        <begin position="167"/>
        <end position="310"/>
    </location>
</feature>
<protein>
    <recommendedName>
        <fullName evidence="1">Hedgehog/Intein (Hint) domain-containing protein</fullName>
    </recommendedName>
</protein>
<dbReference type="Pfam" id="PF13403">
    <property type="entry name" value="Hint_2"/>
    <property type="match status" value="1"/>
</dbReference>
<dbReference type="InterPro" id="IPR036844">
    <property type="entry name" value="Hint_dom_sf"/>
</dbReference>
<dbReference type="EMBL" id="UIHC01000004">
    <property type="protein sequence ID" value="SUZ30935.1"/>
    <property type="molecule type" value="Genomic_DNA"/>
</dbReference>
<evidence type="ECO:0000313" key="2">
    <source>
        <dbReference type="EMBL" id="SUZ30935.1"/>
    </source>
</evidence>
<dbReference type="RefSeq" id="WP_121093229.1">
    <property type="nucleotide sequence ID" value="NZ_UIHC01000004.1"/>
</dbReference>
<name>A0A3B0M482_9RHOB</name>
<keyword evidence="3" id="KW-1185">Reference proteome</keyword>
<gene>
    <name evidence="2" type="ORF">ROE7235_00665</name>
</gene>
<dbReference type="CDD" id="cd03524">
    <property type="entry name" value="RPA2_OBF_family"/>
    <property type="match status" value="1"/>
</dbReference>
<dbReference type="SUPFAM" id="SSF51294">
    <property type="entry name" value="Hedgehog/intein (Hint) domain"/>
    <property type="match status" value="1"/>
</dbReference>
<dbReference type="Gene3D" id="2.170.16.10">
    <property type="entry name" value="Hedgehog/Intein (Hint) domain"/>
    <property type="match status" value="1"/>
</dbReference>
<proteinExistence type="predicted"/>
<accession>A0A3B0M482</accession>
<dbReference type="OrthoDB" id="6305173at2"/>
<sequence length="359" mass="37935">MPEVVTNDLIVLSGAGVDAGSNGATYTYDSDPAANELVDVLDGVTFTTPVGSDGETIPTGSTVTIGGTEYTLTEAYSFWGEFTKIDPGTGDPFTDSGQTVAFTLTDGSGNEINIISPSDDFKGDPSLWSPGQITEITVASDPFDSGAINEDDDGTKLGDDAPFETACFVAGSLVDTDQGQKPVESIAVGDLVLTRDNGYQRVLWTGHHAQTNASLVARPDLAAVIVRAGALGGGLPLRDMRVSPWHRLLICGQRAEMMFGEYEVLVPAIHMVGQSGIARDTAPQTYVHLMFEEHQIIRADGAWSESFQPGAKTLAGLGGPQRDELLALFPELADKAGQDDYVAARLSLKDHEARALLAA</sequence>
<reference evidence="3" key="1">
    <citation type="submission" date="2018-08" db="EMBL/GenBank/DDBJ databases">
        <authorList>
            <person name="Rodrigo-Torres L."/>
            <person name="Arahal R. D."/>
            <person name="Lucena T."/>
        </authorList>
    </citation>
    <scope>NUCLEOTIDE SEQUENCE [LARGE SCALE GENOMIC DNA]</scope>
    <source>
        <strain evidence="3">CECT 7235</strain>
    </source>
</reference>
<evidence type="ECO:0000259" key="1">
    <source>
        <dbReference type="Pfam" id="PF13403"/>
    </source>
</evidence>
<dbReference type="InterPro" id="IPR028992">
    <property type="entry name" value="Hedgehog/Intein_dom"/>
</dbReference>
<organism evidence="2 3">
    <name type="scientific">Roseinatronobacter ekhonensis</name>
    <dbReference type="NCBI Taxonomy" id="254356"/>
    <lineage>
        <taxon>Bacteria</taxon>
        <taxon>Pseudomonadati</taxon>
        <taxon>Pseudomonadota</taxon>
        <taxon>Alphaproteobacteria</taxon>
        <taxon>Rhodobacterales</taxon>
        <taxon>Paracoccaceae</taxon>
        <taxon>Roseinatronobacter</taxon>
    </lineage>
</organism>
<dbReference type="AlphaFoldDB" id="A0A3B0M482"/>